<reference evidence="12" key="1">
    <citation type="journal article" date="2023" name="Insect Mol. Biol.">
        <title>Genome sequencing provides insights into the evolution of gene families encoding plant cell wall-degrading enzymes in longhorned beetles.</title>
        <authorList>
            <person name="Shin N.R."/>
            <person name="Okamura Y."/>
            <person name="Kirsch R."/>
            <person name="Pauchet Y."/>
        </authorList>
    </citation>
    <scope>NUCLEOTIDE SEQUENCE</scope>
    <source>
        <strain evidence="12">RBIC_L_NR</strain>
    </source>
</reference>
<keyword evidence="5 11" id="KW-0812">Transmembrane</keyword>
<comment type="caution">
    <text evidence="11">Lacks conserved residue(s) required for the propagation of feature annotation.</text>
</comment>
<keyword evidence="10" id="KW-0012">Acyltransferase</keyword>
<dbReference type="CDD" id="cd07987">
    <property type="entry name" value="LPLAT_MGAT-like"/>
    <property type="match status" value="1"/>
</dbReference>
<evidence type="ECO:0000256" key="7">
    <source>
        <dbReference type="ARBA" id="ARBA00022989"/>
    </source>
</evidence>
<keyword evidence="9 11" id="KW-0472">Membrane</keyword>
<evidence type="ECO:0000256" key="2">
    <source>
        <dbReference type="ARBA" id="ARBA00005420"/>
    </source>
</evidence>
<evidence type="ECO:0000256" key="3">
    <source>
        <dbReference type="ARBA" id="ARBA00022516"/>
    </source>
</evidence>
<name>A0AAV8ZU60_9CUCU</name>
<accession>A0AAV8ZU60</accession>
<feature type="transmembrane region" description="Helical" evidence="11">
    <location>
        <begin position="20"/>
        <end position="46"/>
    </location>
</feature>
<keyword evidence="7 11" id="KW-1133">Transmembrane helix</keyword>
<evidence type="ECO:0000313" key="13">
    <source>
        <dbReference type="Proteomes" id="UP001162156"/>
    </source>
</evidence>
<comment type="similarity">
    <text evidence="2 11">Belongs to the diacylglycerol acyltransferase family.</text>
</comment>
<evidence type="ECO:0000256" key="9">
    <source>
        <dbReference type="ARBA" id="ARBA00023136"/>
    </source>
</evidence>
<feature type="non-terminal residue" evidence="12">
    <location>
        <position position="1"/>
    </location>
</feature>
<evidence type="ECO:0000256" key="4">
    <source>
        <dbReference type="ARBA" id="ARBA00022679"/>
    </source>
</evidence>
<comment type="subcellular location">
    <subcellularLocation>
        <location evidence="1 11">Endoplasmic reticulum membrane</location>
        <topology evidence="1 11">Multi-pass membrane protein</topology>
    </subcellularLocation>
</comment>
<organism evidence="12 13">
    <name type="scientific">Rhamnusium bicolor</name>
    <dbReference type="NCBI Taxonomy" id="1586634"/>
    <lineage>
        <taxon>Eukaryota</taxon>
        <taxon>Metazoa</taxon>
        <taxon>Ecdysozoa</taxon>
        <taxon>Arthropoda</taxon>
        <taxon>Hexapoda</taxon>
        <taxon>Insecta</taxon>
        <taxon>Pterygota</taxon>
        <taxon>Neoptera</taxon>
        <taxon>Endopterygota</taxon>
        <taxon>Coleoptera</taxon>
        <taxon>Polyphaga</taxon>
        <taxon>Cucujiformia</taxon>
        <taxon>Chrysomeloidea</taxon>
        <taxon>Cerambycidae</taxon>
        <taxon>Lepturinae</taxon>
        <taxon>Rhagiini</taxon>
        <taxon>Rhamnusium</taxon>
    </lineage>
</organism>
<keyword evidence="3" id="KW-0444">Lipid biosynthesis</keyword>
<evidence type="ECO:0000313" key="12">
    <source>
        <dbReference type="EMBL" id="KAJ8971207.1"/>
    </source>
</evidence>
<gene>
    <name evidence="12" type="ORF">NQ314_000809</name>
</gene>
<dbReference type="PANTHER" id="PTHR12317:SF79">
    <property type="entry name" value="ACYLTRANSFERASE"/>
    <property type="match status" value="1"/>
</dbReference>
<dbReference type="InterPro" id="IPR007130">
    <property type="entry name" value="DAGAT"/>
</dbReference>
<evidence type="ECO:0000256" key="10">
    <source>
        <dbReference type="ARBA" id="ARBA00023315"/>
    </source>
</evidence>
<sequence>KMTGDKFASHSNFLERCFETLATGTWICTFVLGGSAGLLVSIYLIIYTQYRWIIGLYLFWIWVIDKDTPEIGGRPFQCIKSWSWWKYKCNYYPLRYEKLPGVKLDLKKNYLMCCFPHGVLCNGFLNAFVVADTKYFKHQSHVVTLSLQFKLPFIRDLLLGMGGISSSANAINYVLSRPSGGHLCALVVGGASEALYSRPGCYILNLKNRKGFVKLALQNGAPLVPVFSFGETDLYDQLEGPRIRSFQKFVQKWTRFAPIIPIGRFGIIPYRRVVTTVGNFSKSIFFPVGFPLEIPKIINPKKEEIDEYHAKFVEKLTELFEEQKYNYLEKPEDKKLIIL</sequence>
<dbReference type="Proteomes" id="UP001162156">
    <property type="component" value="Unassembled WGS sequence"/>
</dbReference>
<dbReference type="GO" id="GO:0019432">
    <property type="term" value="P:triglyceride biosynthetic process"/>
    <property type="evidence" value="ECO:0007669"/>
    <property type="project" value="TreeGrafter"/>
</dbReference>
<evidence type="ECO:0000256" key="6">
    <source>
        <dbReference type="ARBA" id="ARBA00022824"/>
    </source>
</evidence>
<keyword evidence="8" id="KW-0443">Lipid metabolism</keyword>
<protein>
    <recommendedName>
        <fullName evidence="11">Acyltransferase</fullName>
        <ecNumber evidence="11">2.3.1.-</ecNumber>
    </recommendedName>
</protein>
<keyword evidence="4 11" id="KW-0808">Transferase</keyword>
<proteinExistence type="inferred from homology"/>
<dbReference type="EC" id="2.3.1.-" evidence="11"/>
<dbReference type="PANTHER" id="PTHR12317">
    <property type="entry name" value="DIACYLGLYCEROL O-ACYLTRANSFERASE"/>
    <property type="match status" value="1"/>
</dbReference>
<keyword evidence="6 11" id="KW-0256">Endoplasmic reticulum</keyword>
<evidence type="ECO:0000256" key="1">
    <source>
        <dbReference type="ARBA" id="ARBA00004477"/>
    </source>
</evidence>
<evidence type="ECO:0000256" key="11">
    <source>
        <dbReference type="RuleBase" id="RU367023"/>
    </source>
</evidence>
<comment type="caution">
    <text evidence="12">The sequence shown here is derived from an EMBL/GenBank/DDBJ whole genome shotgun (WGS) entry which is preliminary data.</text>
</comment>
<dbReference type="Pfam" id="PF03982">
    <property type="entry name" value="DAGAT"/>
    <property type="match status" value="1"/>
</dbReference>
<dbReference type="EMBL" id="JANEYF010000241">
    <property type="protein sequence ID" value="KAJ8971207.1"/>
    <property type="molecule type" value="Genomic_DNA"/>
</dbReference>
<dbReference type="GO" id="GO:0005789">
    <property type="term" value="C:endoplasmic reticulum membrane"/>
    <property type="evidence" value="ECO:0007669"/>
    <property type="project" value="UniProtKB-SubCell"/>
</dbReference>
<dbReference type="GO" id="GO:0004144">
    <property type="term" value="F:diacylglycerol O-acyltransferase activity"/>
    <property type="evidence" value="ECO:0007669"/>
    <property type="project" value="TreeGrafter"/>
</dbReference>
<evidence type="ECO:0000256" key="5">
    <source>
        <dbReference type="ARBA" id="ARBA00022692"/>
    </source>
</evidence>
<dbReference type="AlphaFoldDB" id="A0AAV8ZU60"/>
<evidence type="ECO:0000256" key="8">
    <source>
        <dbReference type="ARBA" id="ARBA00023098"/>
    </source>
</evidence>
<keyword evidence="13" id="KW-1185">Reference proteome</keyword>